<proteinExistence type="predicted"/>
<evidence type="ECO:0000313" key="1">
    <source>
        <dbReference type="EMBL" id="OHT07532.1"/>
    </source>
</evidence>
<evidence type="ECO:0000313" key="2">
    <source>
        <dbReference type="Proteomes" id="UP000179807"/>
    </source>
</evidence>
<dbReference type="EMBL" id="MLAK01000693">
    <property type="protein sequence ID" value="OHT07532.1"/>
    <property type="molecule type" value="Genomic_DNA"/>
</dbReference>
<dbReference type="Proteomes" id="UP000179807">
    <property type="component" value="Unassembled WGS sequence"/>
</dbReference>
<dbReference type="VEuPathDB" id="TrichDB:TRFO_05156"/>
<protein>
    <submittedName>
        <fullName evidence="1">Uncharacterized protein</fullName>
    </submittedName>
</protein>
<dbReference type="GeneID" id="94827027"/>
<accession>A0A1J4KCV0</accession>
<reference evidence="1" key="1">
    <citation type="submission" date="2016-10" db="EMBL/GenBank/DDBJ databases">
        <authorList>
            <person name="Benchimol M."/>
            <person name="Almeida L.G."/>
            <person name="Vasconcelos A.T."/>
            <person name="Perreira-Neves A."/>
            <person name="Rosa I.A."/>
            <person name="Tasca T."/>
            <person name="Bogo M.R."/>
            <person name="de Souza W."/>
        </authorList>
    </citation>
    <scope>NUCLEOTIDE SEQUENCE [LARGE SCALE GENOMIC DNA]</scope>
    <source>
        <strain evidence="1">K</strain>
    </source>
</reference>
<keyword evidence="2" id="KW-1185">Reference proteome</keyword>
<gene>
    <name evidence="1" type="ORF">TRFO_05156</name>
</gene>
<dbReference type="AlphaFoldDB" id="A0A1J4KCV0"/>
<organism evidence="1 2">
    <name type="scientific">Tritrichomonas foetus</name>
    <dbReference type="NCBI Taxonomy" id="1144522"/>
    <lineage>
        <taxon>Eukaryota</taxon>
        <taxon>Metamonada</taxon>
        <taxon>Parabasalia</taxon>
        <taxon>Tritrichomonadida</taxon>
        <taxon>Tritrichomonadidae</taxon>
        <taxon>Tritrichomonas</taxon>
    </lineage>
</organism>
<name>A0A1J4KCV0_9EUKA</name>
<comment type="caution">
    <text evidence="1">The sequence shown here is derived from an EMBL/GenBank/DDBJ whole genome shotgun (WGS) entry which is preliminary data.</text>
</comment>
<dbReference type="RefSeq" id="XP_068360668.1">
    <property type="nucleotide sequence ID" value="XM_068492323.1"/>
</dbReference>
<sequence>MIGSKAKFLACNFDSLFITAGGNPFFIAFLGDTIDEDSVGWNAMSPPKLTGDAPWANVFVPALPINNEFLWVDLEIACFDCLKGAFGHALCVNEPLLLDDLFDNISTSLGDAETHFVIFFTVEEVELLKPLGNCNTRVETWKACKFWADVVNLAIFCEDIGELQVVAKTGFKVVWIVGRRNLNNACTEVHVDELVIEDDWDGDLSEWVVDSLSVEVGVARVFAVDGDGLITEERFETGCGNEDCFVGWLAVVVGNLVFEVGENAEWILLEFVVGHLQKGALGNGDVFDFGIGNGGLESTVPVN</sequence>